<accession>Q2IPV7</accession>
<dbReference type="Gene3D" id="3.40.50.2000">
    <property type="entry name" value="Glycogen Phosphorylase B"/>
    <property type="match status" value="2"/>
</dbReference>
<dbReference type="GO" id="GO:0016757">
    <property type="term" value="F:glycosyltransferase activity"/>
    <property type="evidence" value="ECO:0007669"/>
    <property type="project" value="UniProtKB-ARBA"/>
</dbReference>
<keyword evidence="2" id="KW-0808">Transferase</keyword>
<dbReference type="CAZy" id="GT4">
    <property type="family name" value="Glycosyltransferase Family 4"/>
</dbReference>
<proteinExistence type="predicted"/>
<dbReference type="Pfam" id="PF13692">
    <property type="entry name" value="Glyco_trans_1_4"/>
    <property type="match status" value="1"/>
</dbReference>
<dbReference type="KEGG" id="ade:Adeh_1064"/>
<dbReference type="SUPFAM" id="SSF53756">
    <property type="entry name" value="UDP-Glycosyltransferase/glycogen phosphorylase"/>
    <property type="match status" value="1"/>
</dbReference>
<feature type="domain" description="Glycosyltransferase subfamily 4-like N-terminal" evidence="1">
    <location>
        <begin position="10"/>
        <end position="181"/>
    </location>
</feature>
<dbReference type="PANTHER" id="PTHR12526">
    <property type="entry name" value="GLYCOSYLTRANSFERASE"/>
    <property type="match status" value="1"/>
</dbReference>
<evidence type="ECO:0000259" key="1">
    <source>
        <dbReference type="Pfam" id="PF13439"/>
    </source>
</evidence>
<evidence type="ECO:0000313" key="3">
    <source>
        <dbReference type="Proteomes" id="UP000001935"/>
    </source>
</evidence>
<dbReference type="HOGENOM" id="CLU_775479_0_0_7"/>
<dbReference type="EMBL" id="CP000251">
    <property type="protein sequence ID" value="ABC80839.1"/>
    <property type="molecule type" value="Genomic_DNA"/>
</dbReference>
<dbReference type="STRING" id="290397.Adeh_1064"/>
<dbReference type="OrthoDB" id="433681at2"/>
<dbReference type="AlphaFoldDB" id="Q2IPV7"/>
<evidence type="ECO:0000313" key="2">
    <source>
        <dbReference type="EMBL" id="ABC80839.1"/>
    </source>
</evidence>
<gene>
    <name evidence="2" type="ordered locus">Adeh_1064</name>
</gene>
<dbReference type="InterPro" id="IPR028098">
    <property type="entry name" value="Glyco_trans_4-like_N"/>
</dbReference>
<organism evidence="2 3">
    <name type="scientific">Anaeromyxobacter dehalogenans (strain 2CP-C)</name>
    <dbReference type="NCBI Taxonomy" id="290397"/>
    <lineage>
        <taxon>Bacteria</taxon>
        <taxon>Pseudomonadati</taxon>
        <taxon>Myxococcota</taxon>
        <taxon>Myxococcia</taxon>
        <taxon>Myxococcales</taxon>
        <taxon>Cystobacterineae</taxon>
        <taxon>Anaeromyxobacteraceae</taxon>
        <taxon>Anaeromyxobacter</taxon>
    </lineage>
</organism>
<dbReference type="Pfam" id="PF13439">
    <property type="entry name" value="Glyco_transf_4"/>
    <property type="match status" value="1"/>
</dbReference>
<dbReference type="RefSeq" id="WP_011420122.1">
    <property type="nucleotide sequence ID" value="NC_007760.1"/>
</dbReference>
<dbReference type="eggNOG" id="COG0438">
    <property type="taxonomic scope" value="Bacteria"/>
</dbReference>
<name>Q2IPV7_ANADE</name>
<protein>
    <submittedName>
        <fullName evidence="2">Glycosyl transferase, group 1</fullName>
    </submittedName>
</protein>
<reference evidence="2" key="1">
    <citation type="submission" date="2006-01" db="EMBL/GenBank/DDBJ databases">
        <title>Complete sequence of Anaeromyxobacter dehalogenans 2CP-C.</title>
        <authorList>
            <consortium name="US DOE Joint Genome Institute"/>
            <person name="Copeland A."/>
            <person name="Lucas S."/>
            <person name="Lapidus A."/>
            <person name="Barry K."/>
            <person name="Detter J.C."/>
            <person name="Glavina T."/>
            <person name="Hammon N."/>
            <person name="Israni S."/>
            <person name="Pitluck S."/>
            <person name="Brettin T."/>
            <person name="Bruce D."/>
            <person name="Han C."/>
            <person name="Tapia R."/>
            <person name="Gilna P."/>
            <person name="Kiss H."/>
            <person name="Schmutz J."/>
            <person name="Larimer F."/>
            <person name="Land M."/>
            <person name="Kyrpides N."/>
            <person name="Anderson I."/>
            <person name="Sanford R.A."/>
            <person name="Ritalahti K.M."/>
            <person name="Thomas H.S."/>
            <person name="Kirby J.R."/>
            <person name="Zhulin I.B."/>
            <person name="Loeffler F.E."/>
            <person name="Richardson P."/>
        </authorList>
    </citation>
    <scope>NUCLEOTIDE SEQUENCE</scope>
    <source>
        <strain evidence="2">2CP-C</strain>
    </source>
</reference>
<dbReference type="Proteomes" id="UP000001935">
    <property type="component" value="Chromosome"/>
</dbReference>
<dbReference type="PANTHER" id="PTHR12526:SF634">
    <property type="entry name" value="BLL3361 PROTEIN"/>
    <property type="match status" value="1"/>
</dbReference>
<sequence length="377" mass="39737">MKVLLHADAVGGVLTYALELAAALAARGVAVVLATEGGPVPEGARRRLRAVPGLVHEEAGFRLEWMDEPWDDVARAGEWLLGIERRERPDVVHLGAFAHGRLPFRAPRLVVGHSCVVSWYEAVRGAPPPPSWDRYRRAVREGLAAADAVAAASAAMARALVRHHGPLAPPAVVPNGRDPARFPPGEKAPLVMGAGRLWDEAKGAAALARVAPELPWPVAIAGEARAPGAHGLHDAPVAPGVADPAPRALPPGPAHLLGRLEEADLAAWLARAAVFAHPARYEPFGLAVLEAALAGCALVLSDLESLRETWDGCAEWVPPRDDAALAAALRRLCGDPGRREALAVRARARALRLGPGPMADAYLDLYRGLLARAGARP</sequence>